<accession>A0A2P4EVH0</accession>
<comment type="caution">
    <text evidence="2">The sequence shown here is derived from an EMBL/GenBank/DDBJ whole genome shotgun (WGS) entry which is preliminary data.</text>
</comment>
<organism evidence="2 3">
    <name type="scientific">Halopseudomonas oceani</name>
    <dbReference type="NCBI Taxonomy" id="1708783"/>
    <lineage>
        <taxon>Bacteria</taxon>
        <taxon>Pseudomonadati</taxon>
        <taxon>Pseudomonadota</taxon>
        <taxon>Gammaproteobacteria</taxon>
        <taxon>Pseudomonadales</taxon>
        <taxon>Pseudomonadaceae</taxon>
        <taxon>Halopseudomonas</taxon>
    </lineage>
</organism>
<gene>
    <name evidence="2" type="ORF">C1949_09425</name>
</gene>
<dbReference type="PANTHER" id="PTHR45947:SF3">
    <property type="entry name" value="SULFOQUINOVOSYL TRANSFERASE SQD2"/>
    <property type="match status" value="1"/>
</dbReference>
<dbReference type="GO" id="GO:0016757">
    <property type="term" value="F:glycosyltransferase activity"/>
    <property type="evidence" value="ECO:0007669"/>
    <property type="project" value="InterPro"/>
</dbReference>
<dbReference type="RefSeq" id="WP_104738225.1">
    <property type="nucleotide sequence ID" value="NZ_BMHR01000006.1"/>
</dbReference>
<evidence type="ECO:0000259" key="1">
    <source>
        <dbReference type="Pfam" id="PF00534"/>
    </source>
</evidence>
<dbReference type="SUPFAM" id="SSF53756">
    <property type="entry name" value="UDP-Glycosyltransferase/glycogen phosphorylase"/>
    <property type="match status" value="1"/>
</dbReference>
<protein>
    <recommendedName>
        <fullName evidence="1">Glycosyl transferase family 1 domain-containing protein</fullName>
    </recommendedName>
</protein>
<reference evidence="2 3" key="1">
    <citation type="submission" date="2018-01" db="EMBL/GenBank/DDBJ databases">
        <title>Draft genome of the type strain Pseudomonas oceani DSM 100277 isolated from the deep water in Okinawa trough, northwestern Pacific Ocean.</title>
        <authorList>
            <person name="Gomila M."/>
            <person name="Mulet M."/>
            <person name="Garcia-Valdes E."/>
            <person name="Lalucat J."/>
        </authorList>
    </citation>
    <scope>NUCLEOTIDE SEQUENCE [LARGE SCALE GENOMIC DNA]</scope>
    <source>
        <strain evidence="2 3">DSM 100277</strain>
    </source>
</reference>
<dbReference type="InterPro" id="IPR050194">
    <property type="entry name" value="Glycosyltransferase_grp1"/>
</dbReference>
<dbReference type="Proteomes" id="UP000243451">
    <property type="component" value="Unassembled WGS sequence"/>
</dbReference>
<evidence type="ECO:0000313" key="2">
    <source>
        <dbReference type="EMBL" id="POB03583.1"/>
    </source>
</evidence>
<dbReference type="Pfam" id="PF00534">
    <property type="entry name" value="Glycos_transf_1"/>
    <property type="match status" value="1"/>
</dbReference>
<dbReference type="PANTHER" id="PTHR45947">
    <property type="entry name" value="SULFOQUINOVOSYL TRANSFERASE SQD2"/>
    <property type="match status" value="1"/>
</dbReference>
<dbReference type="AlphaFoldDB" id="A0A2P4EVH0"/>
<sequence>MKKKICFMITDAVSFNVLCRGQLEYIKRELDADVTLICGGDNDEIHKLKGRGVGKVCIFPFERKPSLLKDFYCLFALFLFFCWNRFDLVVYSTPKAMLLGSLSSAFSFQKKRVALVRGRVYENFSGIKRYVFLFFDRIAFRFSHEVVFISSSLMASYIDEGVADSRCARVLAKGSSNGVDIDRFVPARENCGPFRVVTVGRLCVDKGVVQLDKIVRGVKAKNPAIEFEFVGKIEDARSSEIVERLLEIDGVTHFENDPCVEQVFQRADLHLFLSNREGFGNVALEAAACGVPTLGLDVVGVRDSISQGVSGMRFDVDDVSGIINEIIRASGDREAYRQQYSGARCWAMENFSQIVVWSAYVDFYADLLGYK</sequence>
<dbReference type="EMBL" id="PPSK01000007">
    <property type="protein sequence ID" value="POB03583.1"/>
    <property type="molecule type" value="Genomic_DNA"/>
</dbReference>
<proteinExistence type="predicted"/>
<keyword evidence="3" id="KW-1185">Reference proteome</keyword>
<dbReference type="OrthoDB" id="4611853at2"/>
<dbReference type="Gene3D" id="3.40.50.2000">
    <property type="entry name" value="Glycogen Phosphorylase B"/>
    <property type="match status" value="2"/>
</dbReference>
<feature type="domain" description="Glycosyl transferase family 1" evidence="1">
    <location>
        <begin position="192"/>
        <end position="343"/>
    </location>
</feature>
<name>A0A2P4EVH0_9GAMM</name>
<evidence type="ECO:0000313" key="3">
    <source>
        <dbReference type="Proteomes" id="UP000243451"/>
    </source>
</evidence>
<dbReference type="InterPro" id="IPR001296">
    <property type="entry name" value="Glyco_trans_1"/>
</dbReference>